<dbReference type="STRING" id="55758.MBFIL_07050"/>
<accession>A0A166DBA5</accession>
<dbReference type="InterPro" id="IPR002423">
    <property type="entry name" value="Cpn60/GroEL/TCP-1"/>
</dbReference>
<keyword evidence="5 6" id="KW-0143">Chaperone</keyword>
<dbReference type="PROSITE" id="PS00751">
    <property type="entry name" value="TCP1_2"/>
    <property type="match status" value="1"/>
</dbReference>
<dbReference type="CDD" id="cd03343">
    <property type="entry name" value="cpn60"/>
    <property type="match status" value="1"/>
</dbReference>
<dbReference type="NCBIfam" id="NF041083">
    <property type="entry name" value="thermosome_beta"/>
    <property type="match status" value="1"/>
</dbReference>
<dbReference type="PANTHER" id="PTHR11353">
    <property type="entry name" value="CHAPERONIN"/>
    <property type="match status" value="1"/>
</dbReference>
<dbReference type="InterPro" id="IPR027410">
    <property type="entry name" value="TCP-1-like_intermed_sf"/>
</dbReference>
<keyword evidence="4 6" id="KW-0067">ATP-binding</keyword>
<comment type="similarity">
    <text evidence="2 6">Belongs to the TCP-1 chaperonin family.</text>
</comment>
<dbReference type="SUPFAM" id="SSF52029">
    <property type="entry name" value="GroEL apical domain-like"/>
    <property type="match status" value="1"/>
</dbReference>
<dbReference type="GO" id="GO:0032991">
    <property type="term" value="C:protein-containing complex"/>
    <property type="evidence" value="ECO:0007669"/>
    <property type="project" value="UniProtKB-ARBA"/>
</dbReference>
<dbReference type="InterPro" id="IPR002194">
    <property type="entry name" value="Chaperonin_TCP-1_CS"/>
</dbReference>
<organism evidence="7 8">
    <name type="scientific">Methanobrevibacter filiformis</name>
    <dbReference type="NCBI Taxonomy" id="55758"/>
    <lineage>
        <taxon>Archaea</taxon>
        <taxon>Methanobacteriati</taxon>
        <taxon>Methanobacteriota</taxon>
        <taxon>Methanomada group</taxon>
        <taxon>Methanobacteria</taxon>
        <taxon>Methanobacteriales</taxon>
        <taxon>Methanobacteriaceae</taxon>
        <taxon>Methanobrevibacter</taxon>
    </lineage>
</organism>
<evidence type="ECO:0000256" key="1">
    <source>
        <dbReference type="ARBA" id="ARBA00002462"/>
    </source>
</evidence>
<evidence type="ECO:0000313" key="8">
    <source>
        <dbReference type="Proteomes" id="UP000077066"/>
    </source>
</evidence>
<dbReference type="InterPro" id="IPR017998">
    <property type="entry name" value="Chaperone_TCP-1"/>
</dbReference>
<dbReference type="FunFam" id="1.10.560.10:FF:000017">
    <property type="entry name" value="T-complex protein 1 subunit eta"/>
    <property type="match status" value="1"/>
</dbReference>
<dbReference type="EMBL" id="LWMT01000098">
    <property type="protein sequence ID" value="KZX15404.1"/>
    <property type="molecule type" value="Genomic_DNA"/>
</dbReference>
<dbReference type="GO" id="GO:0016887">
    <property type="term" value="F:ATP hydrolysis activity"/>
    <property type="evidence" value="ECO:0007669"/>
    <property type="project" value="InterPro"/>
</dbReference>
<evidence type="ECO:0000313" key="7">
    <source>
        <dbReference type="EMBL" id="KZX15404.1"/>
    </source>
</evidence>
<dbReference type="GO" id="GO:0005737">
    <property type="term" value="C:cytoplasm"/>
    <property type="evidence" value="ECO:0007669"/>
    <property type="project" value="UniProtKB-ARBA"/>
</dbReference>
<gene>
    <name evidence="7" type="primary">groL_1</name>
    <name evidence="7" type="ORF">MBFIL_07050</name>
</gene>
<dbReference type="InterPro" id="IPR027409">
    <property type="entry name" value="GroEL-like_apical_dom_sf"/>
</dbReference>
<dbReference type="InterPro" id="IPR053374">
    <property type="entry name" value="TCP-1_chaperonin"/>
</dbReference>
<dbReference type="PRINTS" id="PR00304">
    <property type="entry name" value="TCOMPLEXTCP1"/>
</dbReference>
<dbReference type="SUPFAM" id="SSF48592">
    <property type="entry name" value="GroEL equatorial domain-like"/>
    <property type="match status" value="1"/>
</dbReference>
<dbReference type="AlphaFoldDB" id="A0A166DBA5"/>
<dbReference type="GO" id="GO:0005524">
    <property type="term" value="F:ATP binding"/>
    <property type="evidence" value="ECO:0007669"/>
    <property type="project" value="UniProtKB-KW"/>
</dbReference>
<evidence type="ECO:0000256" key="2">
    <source>
        <dbReference type="ARBA" id="ARBA00008020"/>
    </source>
</evidence>
<dbReference type="NCBIfam" id="NF041082">
    <property type="entry name" value="thermosome_alpha"/>
    <property type="match status" value="1"/>
</dbReference>
<dbReference type="Gene3D" id="1.10.560.10">
    <property type="entry name" value="GroEL-like equatorial domain"/>
    <property type="match status" value="1"/>
</dbReference>
<evidence type="ECO:0000256" key="5">
    <source>
        <dbReference type="ARBA" id="ARBA00023186"/>
    </source>
</evidence>
<reference evidence="7 8" key="1">
    <citation type="submission" date="2016-04" db="EMBL/GenBank/DDBJ databases">
        <title>Genome sequence of Methanobrevibacter filiformis DSM 11501.</title>
        <authorList>
            <person name="Poehlein A."/>
            <person name="Seedorf H."/>
            <person name="Daniel R."/>
        </authorList>
    </citation>
    <scope>NUCLEOTIDE SEQUENCE [LARGE SCALE GENOMIC DNA]</scope>
    <source>
        <strain evidence="7 8">DSM 11501</strain>
    </source>
</reference>
<dbReference type="Pfam" id="PF00118">
    <property type="entry name" value="Cpn60_TCP1"/>
    <property type="match status" value="1"/>
</dbReference>
<keyword evidence="3 6" id="KW-0547">Nucleotide-binding</keyword>
<proteinExistence type="inferred from homology"/>
<dbReference type="GO" id="GO:0140662">
    <property type="term" value="F:ATP-dependent protein folding chaperone"/>
    <property type="evidence" value="ECO:0007669"/>
    <property type="project" value="InterPro"/>
</dbReference>
<dbReference type="InterPro" id="IPR027413">
    <property type="entry name" value="GROEL-like_equatorial_sf"/>
</dbReference>
<dbReference type="GO" id="GO:0051082">
    <property type="term" value="F:unfolded protein binding"/>
    <property type="evidence" value="ECO:0007669"/>
    <property type="project" value="InterPro"/>
</dbReference>
<evidence type="ECO:0000256" key="3">
    <source>
        <dbReference type="ARBA" id="ARBA00022741"/>
    </source>
</evidence>
<protein>
    <submittedName>
        <fullName evidence="7">60 kDa chaperonin</fullName>
    </submittedName>
</protein>
<dbReference type="PATRIC" id="fig|55758.3.peg.786"/>
<comment type="function">
    <text evidence="1">Molecular chaperone; binds unfolded polypeptides in vitro, and has a weak ATPase activity.</text>
</comment>
<dbReference type="Proteomes" id="UP000077066">
    <property type="component" value="Unassembled WGS sequence"/>
</dbReference>
<dbReference type="Gene3D" id="3.30.260.10">
    <property type="entry name" value="TCP-1-like chaperonin intermediate domain"/>
    <property type="match status" value="1"/>
</dbReference>
<dbReference type="Gene3D" id="3.50.7.10">
    <property type="entry name" value="GroEL"/>
    <property type="match status" value="1"/>
</dbReference>
<evidence type="ECO:0000256" key="4">
    <source>
        <dbReference type="ARBA" id="ARBA00022840"/>
    </source>
</evidence>
<dbReference type="InterPro" id="IPR012714">
    <property type="entry name" value="Thermosome_arc"/>
</dbReference>
<dbReference type="PROSITE" id="PS00750">
    <property type="entry name" value="TCP1_1"/>
    <property type="match status" value="1"/>
</dbReference>
<name>A0A166DBA5_9EURY</name>
<dbReference type="SUPFAM" id="SSF54849">
    <property type="entry name" value="GroEL-intermediate domain like"/>
    <property type="match status" value="1"/>
</dbReference>
<sequence>MNIMAGKILAETIRTTLGPRGMDKMLVDGTGDVILTNDGVTILREMDIVHPAARMLVEIAKNQEDAVGDGTTTAVIIAGELLKKAEELLELGVHSSTIILGYRQAVAKSIEILNEISIDAKDAETLFNVALTAMTGKGSEIAKEPLAKLIVDASLKVEENSKVDKDNINIQRISGASVEDSEIVDGILIDKGRSDPGMPKKVENAKIALLKYPLEIKDTETSAKINLTDPSQMQAFLDNEEEMIRDMVDKVIDSGANVLFCQKGIDDLAMHYLRKAGIFAVKRVKKSDIKRLEKSTGARLVTNIDDLTQDNLGSAGLVYEKKIFDQTVILVEQLKDAKAISIILRGSTRYVTGEIERALDDALGVVAATIEDSKVVIGGGAPEIEIAKQLKEYGETINGREQLAILSFAEALEVVPRTLAENAGLDSIDILVDLRAAHEKSNFIGLDVLKGKIADMKEEGVVEPQRVKTHAINSAAEATEMILRIDDLVAARGALESEGAGDDGMDHSGMPPMM</sequence>
<dbReference type="InterPro" id="IPR054827">
    <property type="entry name" value="thermosome_alpha"/>
</dbReference>
<keyword evidence="8" id="KW-1185">Reference proteome</keyword>
<comment type="caution">
    <text evidence="7">The sequence shown here is derived from an EMBL/GenBank/DDBJ whole genome shotgun (WGS) entry which is preliminary data.</text>
</comment>
<evidence type="ECO:0000256" key="6">
    <source>
        <dbReference type="RuleBase" id="RU004187"/>
    </source>
</evidence>
<dbReference type="PROSITE" id="PS00995">
    <property type="entry name" value="TCP1_3"/>
    <property type="match status" value="1"/>
</dbReference>